<dbReference type="EMBL" id="CP046401">
    <property type="protein sequence ID" value="QGY45996.1"/>
    <property type="molecule type" value="Genomic_DNA"/>
</dbReference>
<evidence type="ECO:0000313" key="3">
    <source>
        <dbReference type="EMBL" id="QGY45996.1"/>
    </source>
</evidence>
<dbReference type="GO" id="GO:0044718">
    <property type="term" value="P:siderophore transmembrane transport"/>
    <property type="evidence" value="ECO:0007669"/>
    <property type="project" value="TreeGrafter"/>
</dbReference>
<name>A0A6I6JSK7_9BACT</name>
<dbReference type="AlphaFoldDB" id="A0A6I6JSK7"/>
<reference evidence="3 4" key="1">
    <citation type="submission" date="2019-11" db="EMBL/GenBank/DDBJ databases">
        <authorList>
            <person name="Zheng R.K."/>
            <person name="Sun C.M."/>
        </authorList>
    </citation>
    <scope>NUCLEOTIDE SEQUENCE [LARGE SCALE GENOMIC DNA]</scope>
    <source>
        <strain evidence="3 4">WC007</strain>
    </source>
</reference>
<dbReference type="Proteomes" id="UP000428260">
    <property type="component" value="Chromosome"/>
</dbReference>
<dbReference type="PANTHER" id="PTHR30069">
    <property type="entry name" value="TONB-DEPENDENT OUTER MEMBRANE RECEPTOR"/>
    <property type="match status" value="1"/>
</dbReference>
<dbReference type="Gene3D" id="3.55.50.30">
    <property type="match status" value="1"/>
</dbReference>
<feature type="domain" description="TonB-dependent receptor plug" evidence="2">
    <location>
        <begin position="224"/>
        <end position="305"/>
    </location>
</feature>
<gene>
    <name evidence="3" type="ORF">GM418_20675</name>
</gene>
<dbReference type="SUPFAM" id="SSF56935">
    <property type="entry name" value="Porins"/>
    <property type="match status" value="1"/>
</dbReference>
<accession>A0A6I6JSK7</accession>
<sequence length="833" mass="94812">MKSGILLVFVLCFYFQVFGQQSESVEIDVTKTPLDEVLIHLKENYGFQFAFDKDLLSQFVVSVRDNFSSKEETLAGLLKGLPLTFKKSGEVFLIIPKNSFQEVRRQKTTQISGQVVEARSYEPLPFSYILINNRSIQSDQQGNFTYLASADTSFNVRISHLGYFLYDTLVSGNLIQQFPLTPRFTAIKEVQVEGNPIERSTLIGDQPGKIKINHRIAPVLPGYGDNSVFNMLRLMPGVLAAGEQSSDLLIWGAYESHSKIQFDGFTIFGLKNFNDDIGVVNPLVLKDMEVFKGGYEAKYGDQVGGIVNITGKKGSLQKPSFTFNINNTTLNSLVELPVSKKSSFLAAYRQTFYELYDPSEIELYNRRGNNTFDATVYPDYNFRDGNLKYNFQDKRIGAELSLYGGGDRYAYNLERDYGNNKITRDEEEKNRQWGGAFTFSAKDKKGNTGKIKIAASSLSNASNEENKIVNNRNGRENITKSGVGENSVNQVSLLAESRWNFHRGNYLESALGLESNSVRVLRQSFDAELIDTDIRLTRMFFYLQDYWPVNDFFELKTGVRLNYAFKIQKFYPEPRVAVAAKLSPQLKLNVAWGLYHQFLAKTTLVDSSMNYYYFWANSDDKDIPVLSGEHWVAGISYDYKGFTASAEGFYKTTNGLSRFINGIGVLESGFYSGEARSYGVDFFLKKEYKKHTAWISYTLSKTEEHFPFYIRDYYRPAPQDQRHELKFAGVANYKSFYFSANYVYGSGFERFIFENTDGVEYIPVYNRLDIAVIYNFKPGKVKSQIGLSVLNVLNSENIKLANIRRIATDTENPLDVNTEAVPFTPTLFLKVMF</sequence>
<dbReference type="Gene3D" id="2.170.130.10">
    <property type="entry name" value="TonB-dependent receptor, plug domain"/>
    <property type="match status" value="1"/>
</dbReference>
<dbReference type="GO" id="GO:0015344">
    <property type="term" value="F:siderophore uptake transmembrane transporter activity"/>
    <property type="evidence" value="ECO:0007669"/>
    <property type="project" value="TreeGrafter"/>
</dbReference>
<evidence type="ECO:0000256" key="1">
    <source>
        <dbReference type="ARBA" id="ARBA00022729"/>
    </source>
</evidence>
<dbReference type="InterPro" id="IPR012910">
    <property type="entry name" value="Plug_dom"/>
</dbReference>
<dbReference type="InterPro" id="IPR037066">
    <property type="entry name" value="Plug_dom_sf"/>
</dbReference>
<dbReference type="PANTHER" id="PTHR30069:SF29">
    <property type="entry name" value="HEMOGLOBIN AND HEMOGLOBIN-HAPTOGLOBIN-BINDING PROTEIN 1-RELATED"/>
    <property type="match status" value="1"/>
</dbReference>
<proteinExistence type="predicted"/>
<protein>
    <submittedName>
        <fullName evidence="3">TonB-dependent receptor plug domain-containing protein</fullName>
    </submittedName>
</protein>
<keyword evidence="1" id="KW-0732">Signal</keyword>
<keyword evidence="4" id="KW-1185">Reference proteome</keyword>
<dbReference type="RefSeq" id="WP_158869134.1">
    <property type="nucleotide sequence ID" value="NZ_CP046401.1"/>
</dbReference>
<evidence type="ECO:0000313" key="4">
    <source>
        <dbReference type="Proteomes" id="UP000428260"/>
    </source>
</evidence>
<evidence type="ECO:0000259" key="2">
    <source>
        <dbReference type="Pfam" id="PF07715"/>
    </source>
</evidence>
<keyword evidence="3" id="KW-0675">Receptor</keyword>
<dbReference type="InterPro" id="IPR039426">
    <property type="entry name" value="TonB-dep_rcpt-like"/>
</dbReference>
<dbReference type="KEGG" id="mcos:GM418_20675"/>
<dbReference type="Pfam" id="PF07715">
    <property type="entry name" value="Plug"/>
    <property type="match status" value="1"/>
</dbReference>
<organism evidence="3 4">
    <name type="scientific">Maribellus comscasis</name>
    <dbReference type="NCBI Taxonomy" id="2681766"/>
    <lineage>
        <taxon>Bacteria</taxon>
        <taxon>Pseudomonadati</taxon>
        <taxon>Bacteroidota</taxon>
        <taxon>Bacteroidia</taxon>
        <taxon>Marinilabiliales</taxon>
        <taxon>Prolixibacteraceae</taxon>
        <taxon>Maribellus</taxon>
    </lineage>
</organism>